<comment type="caution">
    <text evidence="2">The sequence shown here is derived from an EMBL/GenBank/DDBJ whole genome shotgun (WGS) entry which is preliminary data.</text>
</comment>
<dbReference type="AlphaFoldDB" id="A0A418M750"/>
<evidence type="ECO:0000313" key="3">
    <source>
        <dbReference type="Proteomes" id="UP000283523"/>
    </source>
</evidence>
<name>A0A418M750_9BACT</name>
<reference evidence="2 3" key="1">
    <citation type="submission" date="2018-08" db="EMBL/GenBank/DDBJ databases">
        <title>Fibrisoma montanum sp. nov., isolated from Danxia mountain soil.</title>
        <authorList>
            <person name="Huang Y."/>
        </authorList>
    </citation>
    <scope>NUCLEOTIDE SEQUENCE [LARGE SCALE GENOMIC DNA]</scope>
    <source>
        <strain evidence="2 3">HYT19</strain>
    </source>
</reference>
<organism evidence="2 3">
    <name type="scientific">Fibrisoma montanum</name>
    <dbReference type="NCBI Taxonomy" id="2305895"/>
    <lineage>
        <taxon>Bacteria</taxon>
        <taxon>Pseudomonadati</taxon>
        <taxon>Bacteroidota</taxon>
        <taxon>Cytophagia</taxon>
        <taxon>Cytophagales</taxon>
        <taxon>Spirosomataceae</taxon>
        <taxon>Fibrisoma</taxon>
    </lineage>
</organism>
<dbReference type="InterPro" id="IPR007110">
    <property type="entry name" value="Ig-like_dom"/>
</dbReference>
<dbReference type="InterPro" id="IPR013783">
    <property type="entry name" value="Ig-like_fold"/>
</dbReference>
<dbReference type="Gene3D" id="2.60.40.10">
    <property type="entry name" value="Immunoglobulins"/>
    <property type="match status" value="2"/>
</dbReference>
<sequence length="791" mass="84760">MPNFYKFVIAVVFVLAIPVAVLAIHQVGGQIEMRAVGDRPGHFFIIVTNYLEAGPRADRETGGTLGVFRKRDDALMTTFVVRETGQRQPVIYSNTFCSSQRNLNFIVVTFQAELDLDPAAYNDTQGYYISFQTRNRNGGLANINDPTGTGFTFYLEFPALLQNGQYVTNSSPRFGPINGEYICAGKPFTFPFGGTDPDGDELRYSMVTPLDQKGPNRGGSQNAVSPAPYPDVRWLSGFSADRAIPGSPPLSVDPKTGQLSITATQLGLFVFAVKVEEFRNGVKIGEVRRDFQFLVVDCPPTTTPDPTVQIKDRPGLRDTTICQGNLATLLAKVDTSWNYQWQRDGVNLLNATSPSLSVREPGDYTVVVSPKAACSQSSTSESLRITVVGSQAKLSTTGHLCATTGTVTITATGATNVTYQWYRDGQPVPGQTADSLATLQPGRFWSVLTYATYGCVTRTDTVSLARSAAVVASIQSATGQARLCPQETLRLTGSGGTRYAWQHDGLPVSDATGSDLDISQTGTYVLTATDGYGCQGTSSPFLITPVPPVTVLFDSLPGVCGPDAPAYALRGSPAGGVFAGTGVEENQFSPKLAGIGNHALTYTVKAAPECKGTVATRTAVVAPIPAIDLADSMATYKGNTFTLAPVVTGNATRFQWTAGTYLDNDRSATPAVQRIGADITYVFDVENNVGCTARDTIHITVYSQLGIPDAFSPNGDGLNDVWQLPGIEAFPDAVVTVFNRWGEVIYLSDKGYPLPFDGTLNGTPLPAGLYTYTLRTVPERPVQRGSLLLLR</sequence>
<dbReference type="EMBL" id="QXED01000005">
    <property type="protein sequence ID" value="RIV21636.1"/>
    <property type="molecule type" value="Genomic_DNA"/>
</dbReference>
<dbReference type="PROSITE" id="PS50835">
    <property type="entry name" value="IG_LIKE"/>
    <property type="match status" value="1"/>
</dbReference>
<dbReference type="Proteomes" id="UP000283523">
    <property type="component" value="Unassembled WGS sequence"/>
</dbReference>
<dbReference type="OrthoDB" id="1490014at2"/>
<gene>
    <name evidence="2" type="ORF">DYU11_19770</name>
</gene>
<accession>A0A418M750</accession>
<feature type="domain" description="Ig-like" evidence="1">
    <location>
        <begin position="370"/>
        <end position="465"/>
    </location>
</feature>
<dbReference type="NCBIfam" id="TIGR04131">
    <property type="entry name" value="Bac_Flav_CTERM"/>
    <property type="match status" value="1"/>
</dbReference>
<dbReference type="Pfam" id="PF13585">
    <property type="entry name" value="CHU_C"/>
    <property type="match status" value="1"/>
</dbReference>
<evidence type="ECO:0000259" key="1">
    <source>
        <dbReference type="PROSITE" id="PS50835"/>
    </source>
</evidence>
<dbReference type="InterPro" id="IPR026341">
    <property type="entry name" value="T9SS_type_B"/>
</dbReference>
<keyword evidence="3" id="KW-1185">Reference proteome</keyword>
<proteinExistence type="predicted"/>
<protein>
    <submittedName>
        <fullName evidence="2">Gliding motility-associated C-terminal domain-containing protein</fullName>
    </submittedName>
</protein>
<evidence type="ECO:0000313" key="2">
    <source>
        <dbReference type="EMBL" id="RIV21636.1"/>
    </source>
</evidence>
<dbReference type="RefSeq" id="WP_119669427.1">
    <property type="nucleotide sequence ID" value="NZ_QXED01000005.1"/>
</dbReference>